<dbReference type="GO" id="GO:0015288">
    <property type="term" value="F:porin activity"/>
    <property type="evidence" value="ECO:0007669"/>
    <property type="project" value="TreeGrafter"/>
</dbReference>
<organism evidence="9 10">
    <name type="scientific">Chitinophaga tropicalis</name>
    <dbReference type="NCBI Taxonomy" id="2683588"/>
    <lineage>
        <taxon>Bacteria</taxon>
        <taxon>Pseudomonadati</taxon>
        <taxon>Bacteroidota</taxon>
        <taxon>Chitinophagia</taxon>
        <taxon>Chitinophagales</taxon>
        <taxon>Chitinophagaceae</taxon>
        <taxon>Chitinophaga</taxon>
    </lineage>
</organism>
<protein>
    <recommendedName>
        <fullName evidence="11">Transporter</fullName>
    </recommendedName>
</protein>
<dbReference type="Proteomes" id="UP000461730">
    <property type="component" value="Unassembled WGS sequence"/>
</dbReference>
<evidence type="ECO:0000256" key="1">
    <source>
        <dbReference type="ARBA" id="ARBA00004442"/>
    </source>
</evidence>
<keyword evidence="7" id="KW-0998">Cell outer membrane</keyword>
<dbReference type="PANTHER" id="PTHR30026:SF20">
    <property type="entry name" value="OUTER MEMBRANE PROTEIN TOLC"/>
    <property type="match status" value="1"/>
</dbReference>
<evidence type="ECO:0000256" key="8">
    <source>
        <dbReference type="SAM" id="SignalP"/>
    </source>
</evidence>
<keyword evidence="5" id="KW-0812">Transmembrane</keyword>
<keyword evidence="6" id="KW-0472">Membrane</keyword>
<accession>A0A7K1U384</accession>
<keyword evidence="10" id="KW-1185">Reference proteome</keyword>
<evidence type="ECO:0000256" key="5">
    <source>
        <dbReference type="ARBA" id="ARBA00022692"/>
    </source>
</evidence>
<dbReference type="SUPFAM" id="SSF56954">
    <property type="entry name" value="Outer membrane efflux proteins (OEP)"/>
    <property type="match status" value="1"/>
</dbReference>
<name>A0A7K1U384_9BACT</name>
<evidence type="ECO:0000313" key="9">
    <source>
        <dbReference type="EMBL" id="MVT08746.1"/>
    </source>
</evidence>
<dbReference type="GO" id="GO:0009279">
    <property type="term" value="C:cell outer membrane"/>
    <property type="evidence" value="ECO:0007669"/>
    <property type="project" value="UniProtKB-SubCell"/>
</dbReference>
<keyword evidence="4" id="KW-1134">Transmembrane beta strand</keyword>
<keyword evidence="3" id="KW-0813">Transport</keyword>
<dbReference type="InterPro" id="IPR051906">
    <property type="entry name" value="TolC-like"/>
</dbReference>
<feature type="chain" id="PRO_5029487752" description="Transporter" evidence="8">
    <location>
        <begin position="21"/>
        <end position="445"/>
    </location>
</feature>
<dbReference type="GO" id="GO:1990281">
    <property type="term" value="C:efflux pump complex"/>
    <property type="evidence" value="ECO:0007669"/>
    <property type="project" value="TreeGrafter"/>
</dbReference>
<evidence type="ECO:0000256" key="4">
    <source>
        <dbReference type="ARBA" id="ARBA00022452"/>
    </source>
</evidence>
<reference evidence="9 10" key="1">
    <citation type="submission" date="2019-12" db="EMBL/GenBank/DDBJ databases">
        <title>Chitinophaga sp. strain ysch24 (GDMCC 1.1355), whole genome shotgun sequence.</title>
        <authorList>
            <person name="Zhang X."/>
        </authorList>
    </citation>
    <scope>NUCLEOTIDE SEQUENCE [LARGE SCALE GENOMIC DNA]</scope>
    <source>
        <strain evidence="10">ysch24</strain>
    </source>
</reference>
<evidence type="ECO:0000256" key="6">
    <source>
        <dbReference type="ARBA" id="ARBA00023136"/>
    </source>
</evidence>
<dbReference type="InterPro" id="IPR003423">
    <property type="entry name" value="OMP_efflux"/>
</dbReference>
<evidence type="ECO:0000313" key="10">
    <source>
        <dbReference type="Proteomes" id="UP000461730"/>
    </source>
</evidence>
<feature type="signal peptide" evidence="8">
    <location>
        <begin position="1"/>
        <end position="20"/>
    </location>
</feature>
<dbReference type="Gene3D" id="1.20.1600.10">
    <property type="entry name" value="Outer membrane efflux proteins (OEP)"/>
    <property type="match status" value="1"/>
</dbReference>
<evidence type="ECO:0000256" key="7">
    <source>
        <dbReference type="ARBA" id="ARBA00023237"/>
    </source>
</evidence>
<gene>
    <name evidence="9" type="ORF">GO493_10770</name>
</gene>
<sequence>MIKKVFIFMCIACMANEASAQGPLSLSQCIDSALQNSLQIKSDNYDLDKTKASIGQAYSSLLPSVNGSGSYQYQFKVPVQVIPAEAFGGQPGTYQTLQFSVPQSKSLTVDASQTLFNASSLIALKAAKVAVNRNLLQIQSSKEDLVYNVSATYYNIQTIMKQIDLYRSNLGNTDTLLSSTTDQFNAGLATRTDVDRLTVSRDNTKASLENSLNNLEKQYNLLKLLMNIPMDHQLSVQREEYENTSFNLDAPLFDPEKKTNYLQIIENKRIADLERRNIKAGYLPTLSLSGSLGYSGYYTNANPFKNLNDKWYPSSSIGLKLSVPIFDGFSKKYQVKQKAIEIRQYDVKAEQTKQQNMKDVANAYADLKSNFLTLQTQKRNLALAQKVLDDVNVQYKSGITKVTDVLNSQSELYSAQNNYINALINIKQAELDLKKAQGLLLNQTH</sequence>
<dbReference type="AlphaFoldDB" id="A0A7K1U384"/>
<evidence type="ECO:0000256" key="3">
    <source>
        <dbReference type="ARBA" id="ARBA00022448"/>
    </source>
</evidence>
<dbReference type="PANTHER" id="PTHR30026">
    <property type="entry name" value="OUTER MEMBRANE PROTEIN TOLC"/>
    <property type="match status" value="1"/>
</dbReference>
<dbReference type="EMBL" id="WRXN01000004">
    <property type="protein sequence ID" value="MVT08746.1"/>
    <property type="molecule type" value="Genomic_DNA"/>
</dbReference>
<evidence type="ECO:0000256" key="2">
    <source>
        <dbReference type="ARBA" id="ARBA00007613"/>
    </source>
</evidence>
<comment type="subcellular location">
    <subcellularLocation>
        <location evidence="1">Cell outer membrane</location>
    </subcellularLocation>
</comment>
<evidence type="ECO:0008006" key="11">
    <source>
        <dbReference type="Google" id="ProtNLM"/>
    </source>
</evidence>
<proteinExistence type="inferred from homology"/>
<comment type="similarity">
    <text evidence="2">Belongs to the outer membrane factor (OMF) (TC 1.B.17) family.</text>
</comment>
<dbReference type="RefSeq" id="WP_157306172.1">
    <property type="nucleotide sequence ID" value="NZ_WRXN01000004.1"/>
</dbReference>
<comment type="caution">
    <text evidence="9">The sequence shown here is derived from an EMBL/GenBank/DDBJ whole genome shotgun (WGS) entry which is preliminary data.</text>
</comment>
<keyword evidence="8" id="KW-0732">Signal</keyword>
<dbReference type="Pfam" id="PF02321">
    <property type="entry name" value="OEP"/>
    <property type="match status" value="2"/>
</dbReference>
<dbReference type="GO" id="GO:0015562">
    <property type="term" value="F:efflux transmembrane transporter activity"/>
    <property type="evidence" value="ECO:0007669"/>
    <property type="project" value="InterPro"/>
</dbReference>